<evidence type="ECO:0000256" key="4">
    <source>
        <dbReference type="ARBA" id="ARBA00023014"/>
    </source>
</evidence>
<evidence type="ECO:0000256" key="3">
    <source>
        <dbReference type="ARBA" id="ARBA00023004"/>
    </source>
</evidence>
<keyword evidence="7" id="KW-1185">Reference proteome</keyword>
<dbReference type="Proteomes" id="UP000070160">
    <property type="component" value="Unassembled WGS sequence"/>
</dbReference>
<dbReference type="InterPro" id="IPR034505">
    <property type="entry name" value="Coproporphyrinogen-III_oxidase"/>
</dbReference>
<evidence type="ECO:0000256" key="1">
    <source>
        <dbReference type="ARBA" id="ARBA00022691"/>
    </source>
</evidence>
<comment type="caution">
    <text evidence="6">The sequence shown here is derived from an EMBL/GenBank/DDBJ whole genome shotgun (WGS) entry which is preliminary data.</text>
</comment>
<dbReference type="InterPro" id="IPR007197">
    <property type="entry name" value="rSAM"/>
</dbReference>
<dbReference type="InterPro" id="IPR023995">
    <property type="entry name" value="HemZ"/>
</dbReference>
<dbReference type="GO" id="GO:0005737">
    <property type="term" value="C:cytoplasm"/>
    <property type="evidence" value="ECO:0007669"/>
    <property type="project" value="TreeGrafter"/>
</dbReference>
<dbReference type="Gene3D" id="3.20.20.70">
    <property type="entry name" value="Aldolase class I"/>
    <property type="match status" value="1"/>
</dbReference>
<dbReference type="SFLD" id="SFLDG01065">
    <property type="entry name" value="anaerobic_coproporphyrinogen-I"/>
    <property type="match status" value="1"/>
</dbReference>
<proteinExistence type="predicted"/>
<dbReference type="PATRIC" id="fig|1588748.3.peg.740"/>
<dbReference type="AlphaFoldDB" id="A0A134CHG0"/>
<dbReference type="Pfam" id="PF04055">
    <property type="entry name" value="Radical_SAM"/>
    <property type="match status" value="1"/>
</dbReference>
<dbReference type="PANTHER" id="PTHR13932">
    <property type="entry name" value="COPROPORPHYRINIGEN III OXIDASE"/>
    <property type="match status" value="1"/>
</dbReference>
<dbReference type="STRING" id="1588748.HMPREF3182_00776"/>
<dbReference type="PANTHER" id="PTHR13932:SF1">
    <property type="entry name" value="OXYGEN-INDEPENDENT COPROPORPHYRINOGEN-III OXIDASE-LIKE PROTEIN HEMZ"/>
    <property type="match status" value="1"/>
</dbReference>
<dbReference type="GO" id="GO:0051539">
    <property type="term" value="F:4 iron, 4 sulfur cluster binding"/>
    <property type="evidence" value="ECO:0007669"/>
    <property type="project" value="TreeGrafter"/>
</dbReference>
<dbReference type="GO" id="GO:0046872">
    <property type="term" value="F:metal ion binding"/>
    <property type="evidence" value="ECO:0007669"/>
    <property type="project" value="UniProtKB-KW"/>
</dbReference>
<dbReference type="EMBL" id="LSDT01000029">
    <property type="protein sequence ID" value="KXB91554.1"/>
    <property type="molecule type" value="Genomic_DNA"/>
</dbReference>
<keyword evidence="4" id="KW-0411">Iron-sulfur</keyword>
<name>A0A134CHG0_9FIRM</name>
<evidence type="ECO:0000256" key="2">
    <source>
        <dbReference type="ARBA" id="ARBA00022723"/>
    </source>
</evidence>
<dbReference type="PROSITE" id="PS51918">
    <property type="entry name" value="RADICAL_SAM"/>
    <property type="match status" value="1"/>
</dbReference>
<accession>A0A134CHG0</accession>
<dbReference type="InterPro" id="IPR013785">
    <property type="entry name" value="Aldolase_TIM"/>
</dbReference>
<dbReference type="GO" id="GO:0006779">
    <property type="term" value="P:porphyrin-containing compound biosynthetic process"/>
    <property type="evidence" value="ECO:0007669"/>
    <property type="project" value="TreeGrafter"/>
</dbReference>
<evidence type="ECO:0000259" key="5">
    <source>
        <dbReference type="PROSITE" id="PS51918"/>
    </source>
</evidence>
<dbReference type="InterPro" id="IPR058240">
    <property type="entry name" value="rSAM_sf"/>
</dbReference>
<protein>
    <submittedName>
        <fullName evidence="6">Coproporphyrinogen dehydrogenase HemZ</fullName>
    </submittedName>
</protein>
<dbReference type="SMART" id="SM00729">
    <property type="entry name" value="Elp3"/>
    <property type="match status" value="1"/>
</dbReference>
<gene>
    <name evidence="6" type="ORF">HMPREF3182_00776</name>
</gene>
<dbReference type="SFLD" id="SFLDG01082">
    <property type="entry name" value="B12-binding_domain_containing"/>
    <property type="match status" value="1"/>
</dbReference>
<evidence type="ECO:0000313" key="6">
    <source>
        <dbReference type="EMBL" id="KXB91554.1"/>
    </source>
</evidence>
<feature type="domain" description="Radical SAM core" evidence="5">
    <location>
        <begin position="150"/>
        <end position="389"/>
    </location>
</feature>
<keyword evidence="3" id="KW-0408">Iron</keyword>
<sequence length="479" mass="54491">MSSTQKYIYRGPTEYHAMVGQVMAYLGFTGGRLPGLVEAVVLIKEENHRFFLHCLYGHDEMARSFVGELKTSLIGQEIKRYLLHWYDTWQGVERGRWGILIGVRPTKLVHHLLDKGLDEKQVQYELVHTYEVDAELASQLVRMAVLQQPYIKVPANQVSIYVGIPYCSSHCLYCSFPSRLVQQNVGIPSFIDALVQDIDDWGSICRQYGLHVHSIYVGGGTPTCLPVQALQNILCAIKEAFPNVQEWTVEAGRPDTASLDKLTLLAECGVHRISVNPQTMQQSLLDCMGRKHVIEDVYRMYEQCRALHFSIINMDFIAGLPRQTVADMQENMKIVCQLLPENVTIHTLALKKQAPLFSHPLRQEIPSEAIVTDMLACCHHTLKDAGYIPYYLYRQKYMATGFANIGYAQPGTVSAYNIEMMEERQNIFAVGPGGATKLITGKYTLAKMYQPKDIDRYIQELPETIKERHRLCADIWRRG</sequence>
<dbReference type="GO" id="GO:0003824">
    <property type="term" value="F:catalytic activity"/>
    <property type="evidence" value="ECO:0007669"/>
    <property type="project" value="InterPro"/>
</dbReference>
<dbReference type="RefSeq" id="WP_007393087.1">
    <property type="nucleotide sequence ID" value="NZ_KQ960941.1"/>
</dbReference>
<keyword evidence="1" id="KW-0949">S-adenosyl-L-methionine</keyword>
<dbReference type="SFLD" id="SFLDF00310">
    <property type="entry name" value="oxygen-independent_coproporphy"/>
    <property type="match status" value="1"/>
</dbReference>
<dbReference type="SUPFAM" id="SSF102114">
    <property type="entry name" value="Radical SAM enzymes"/>
    <property type="match status" value="1"/>
</dbReference>
<reference evidence="7" key="1">
    <citation type="submission" date="2016-01" db="EMBL/GenBank/DDBJ databases">
        <authorList>
            <person name="Mitreva M."/>
            <person name="Pepin K.H."/>
            <person name="Mihindukulasuriya K.A."/>
            <person name="Fulton R."/>
            <person name="Fronick C."/>
            <person name="O'Laughlin M."/>
            <person name="Miner T."/>
            <person name="Herter B."/>
            <person name="Rosa B.A."/>
            <person name="Cordes M."/>
            <person name="Tomlinson C."/>
            <person name="Wollam A."/>
            <person name="Palsikar V.B."/>
            <person name="Mardis E.R."/>
            <person name="Wilson R.K."/>
        </authorList>
    </citation>
    <scope>NUCLEOTIDE SEQUENCE [LARGE SCALE GENOMIC DNA]</scope>
    <source>
        <strain evidence="7">KA00182</strain>
    </source>
</reference>
<keyword evidence="2" id="KW-0479">Metal-binding</keyword>
<organism evidence="6 7">
    <name type="scientific">Megasphaera hutchinsoni</name>
    <dbReference type="NCBI Taxonomy" id="1588748"/>
    <lineage>
        <taxon>Bacteria</taxon>
        <taxon>Bacillati</taxon>
        <taxon>Bacillota</taxon>
        <taxon>Negativicutes</taxon>
        <taxon>Veillonellales</taxon>
        <taxon>Veillonellaceae</taxon>
        <taxon>Megasphaera</taxon>
    </lineage>
</organism>
<dbReference type="NCBIfam" id="TIGR03994">
    <property type="entry name" value="rSAM_HemZ"/>
    <property type="match status" value="1"/>
</dbReference>
<dbReference type="SFLD" id="SFLDS00029">
    <property type="entry name" value="Radical_SAM"/>
    <property type="match status" value="1"/>
</dbReference>
<dbReference type="InterPro" id="IPR006638">
    <property type="entry name" value="Elp3/MiaA/NifB-like_rSAM"/>
</dbReference>
<evidence type="ECO:0000313" key="7">
    <source>
        <dbReference type="Proteomes" id="UP000070160"/>
    </source>
</evidence>